<accession>A0ABU9LNH4</accession>
<comment type="caution">
    <text evidence="1">The sequence shown here is derived from an EMBL/GenBank/DDBJ whole genome shotgun (WGS) entry which is preliminary data.</text>
</comment>
<organism evidence="1 2">
    <name type="scientific">Kurthia gibsonii</name>
    <dbReference type="NCBI Taxonomy" id="33946"/>
    <lineage>
        <taxon>Bacteria</taxon>
        <taxon>Bacillati</taxon>
        <taxon>Bacillota</taxon>
        <taxon>Bacilli</taxon>
        <taxon>Bacillales</taxon>
        <taxon>Caryophanaceae</taxon>
        <taxon>Kurthia</taxon>
    </lineage>
</organism>
<dbReference type="RefSeq" id="WP_068451447.1">
    <property type="nucleotide sequence ID" value="NZ_JALKQX010000005.1"/>
</dbReference>
<dbReference type="Proteomes" id="UP001398420">
    <property type="component" value="Unassembled WGS sequence"/>
</dbReference>
<reference evidence="1 2" key="1">
    <citation type="submission" date="2024-04" db="EMBL/GenBank/DDBJ databases">
        <authorList>
            <person name="Wu Y.S."/>
            <person name="Zhang L."/>
        </authorList>
    </citation>
    <scope>NUCLEOTIDE SEQUENCE [LARGE SCALE GENOMIC DNA]</scope>
    <source>
        <strain evidence="1 2">KG-01</strain>
    </source>
</reference>
<evidence type="ECO:0000313" key="1">
    <source>
        <dbReference type="EMBL" id="MEL5988402.1"/>
    </source>
</evidence>
<proteinExistence type="predicted"/>
<keyword evidence="2" id="KW-1185">Reference proteome</keyword>
<protein>
    <submittedName>
        <fullName evidence="1">Uncharacterized protein</fullName>
    </submittedName>
</protein>
<sequence length="87" mass="10363">MTKANFIQYLLAKKEIEFSYGRKIFFIAWDEQKGFILLDVLYDDTCVELTDFIQSIKEFLQQAQIDGKTLEYLLEHELEQIKIMGVY</sequence>
<evidence type="ECO:0000313" key="2">
    <source>
        <dbReference type="Proteomes" id="UP001398420"/>
    </source>
</evidence>
<gene>
    <name evidence="1" type="ORF">AAF454_08275</name>
</gene>
<name>A0ABU9LNH4_9BACL</name>
<dbReference type="EMBL" id="JBCEWA010000005">
    <property type="protein sequence ID" value="MEL5988402.1"/>
    <property type="molecule type" value="Genomic_DNA"/>
</dbReference>